<dbReference type="InterPro" id="IPR046977">
    <property type="entry name" value="RsmC/RlmG"/>
</dbReference>
<dbReference type="InterPro" id="IPR007848">
    <property type="entry name" value="Small_mtfrase_dom"/>
</dbReference>
<evidence type="ECO:0000256" key="3">
    <source>
        <dbReference type="ARBA" id="ARBA00022603"/>
    </source>
</evidence>
<dbReference type="InterPro" id="IPR029063">
    <property type="entry name" value="SAM-dependent_MTases_sf"/>
</dbReference>
<dbReference type="RefSeq" id="WP_094059813.1">
    <property type="nucleotide sequence ID" value="NZ_CP022530.1"/>
</dbReference>
<keyword evidence="2" id="KW-0698">rRNA processing</keyword>
<sequence length="333" mass="36467">MSAEQQLLLRHNDWQHANTLVICGHQSIDADFAAQLQQQSIAVWSWDLSTQQAFAKAGVNALHTVPDFSQLTATTVILLWPKSKALALALLEGLATCQHIEQVLAVAANDAGGKSIGSAASKAGHQAHKIDSARRCSLWQLELTQSSSFNWLKAAGSFQAEQSSFVALPGVFSYDRLDAGTALLLEHLPAPADGQLLDLGCGAGVIGLTFKQRSPALSVTLSDVDALALRSAELNSLRLQQPVRCVASDGLDQLNERFDYIICNPPFHQGKHTDYYFAERLFRDAATRLTADGQLWIVANRHLPYEDWAQQHFRQVEIMVQANGFKLLLASQQ</sequence>
<dbReference type="PANTHER" id="PTHR47816">
    <property type="entry name" value="RIBOSOMAL RNA SMALL SUBUNIT METHYLTRANSFERASE C"/>
    <property type="match status" value="1"/>
</dbReference>
<dbReference type="InterPro" id="IPR002052">
    <property type="entry name" value="DNA_methylase_N6_adenine_CS"/>
</dbReference>
<name>A0A222FHU1_9GAMM</name>
<accession>A0A222FHU1</accession>
<evidence type="ECO:0000313" key="9">
    <source>
        <dbReference type="Proteomes" id="UP000202440"/>
    </source>
</evidence>
<dbReference type="GO" id="GO:0003676">
    <property type="term" value="F:nucleic acid binding"/>
    <property type="evidence" value="ECO:0007669"/>
    <property type="project" value="InterPro"/>
</dbReference>
<dbReference type="Pfam" id="PF08468">
    <property type="entry name" value="MTS_N"/>
    <property type="match status" value="1"/>
</dbReference>
<dbReference type="InterPro" id="IPR013675">
    <property type="entry name" value="Mtase_sm_N"/>
</dbReference>
<dbReference type="Proteomes" id="UP000202440">
    <property type="component" value="Chromosome"/>
</dbReference>
<dbReference type="AlphaFoldDB" id="A0A222FHU1"/>
<dbReference type="PROSITE" id="PS00092">
    <property type="entry name" value="N6_MTASE"/>
    <property type="match status" value="1"/>
</dbReference>
<feature type="domain" description="Methyltransferase small" evidence="6">
    <location>
        <begin position="164"/>
        <end position="328"/>
    </location>
</feature>
<dbReference type="GO" id="GO:0008990">
    <property type="term" value="F:rRNA (guanine-N2-)-methyltransferase activity"/>
    <property type="evidence" value="ECO:0007669"/>
    <property type="project" value="InterPro"/>
</dbReference>
<dbReference type="PANTHER" id="PTHR47816:SF4">
    <property type="entry name" value="RIBOSOMAL RNA SMALL SUBUNIT METHYLTRANSFERASE C"/>
    <property type="match status" value="1"/>
</dbReference>
<gene>
    <name evidence="8" type="ORF">CHH28_08015</name>
</gene>
<evidence type="ECO:0000256" key="5">
    <source>
        <dbReference type="ARBA" id="ARBA00022691"/>
    </source>
</evidence>
<evidence type="ECO:0008006" key="10">
    <source>
        <dbReference type="Google" id="ProtNLM"/>
    </source>
</evidence>
<keyword evidence="4" id="KW-0808">Transferase</keyword>
<proteinExistence type="predicted"/>
<dbReference type="KEGG" id="bsan:CHH28_08015"/>
<keyword evidence="3" id="KW-0489">Methyltransferase</keyword>
<evidence type="ECO:0000256" key="4">
    <source>
        <dbReference type="ARBA" id="ARBA00022679"/>
    </source>
</evidence>
<dbReference type="EMBL" id="CP022530">
    <property type="protein sequence ID" value="ASP38625.1"/>
    <property type="molecule type" value="Genomic_DNA"/>
</dbReference>
<keyword evidence="5" id="KW-0949">S-adenosyl-L-methionine</keyword>
<feature type="domain" description="Methyltransferase small N-terminal" evidence="7">
    <location>
        <begin position="6"/>
        <end position="150"/>
    </location>
</feature>
<dbReference type="Gene3D" id="3.40.50.150">
    <property type="entry name" value="Vaccinia Virus protein VP39"/>
    <property type="match status" value="2"/>
</dbReference>
<evidence type="ECO:0000256" key="1">
    <source>
        <dbReference type="ARBA" id="ARBA00022490"/>
    </source>
</evidence>
<evidence type="ECO:0000259" key="7">
    <source>
        <dbReference type="Pfam" id="PF08468"/>
    </source>
</evidence>
<dbReference type="SUPFAM" id="SSF53335">
    <property type="entry name" value="S-adenosyl-L-methionine-dependent methyltransferases"/>
    <property type="match status" value="1"/>
</dbReference>
<keyword evidence="1" id="KW-0963">Cytoplasm</keyword>
<dbReference type="OrthoDB" id="29650at2"/>
<reference evidence="8 9" key="1">
    <citation type="submission" date="2017-07" db="EMBL/GenBank/DDBJ databases">
        <title>Annotated genome sequence of Bacterioplanes sanyensis isolated from Red Sea.</title>
        <authorList>
            <person name="Rehman Z.U."/>
        </authorList>
    </citation>
    <scope>NUCLEOTIDE SEQUENCE [LARGE SCALE GENOMIC DNA]</scope>
    <source>
        <strain evidence="8 9">NV9</strain>
    </source>
</reference>
<evidence type="ECO:0000313" key="8">
    <source>
        <dbReference type="EMBL" id="ASP38625.1"/>
    </source>
</evidence>
<evidence type="ECO:0000259" key="6">
    <source>
        <dbReference type="Pfam" id="PF05175"/>
    </source>
</evidence>
<keyword evidence="9" id="KW-1185">Reference proteome</keyword>
<organism evidence="8 9">
    <name type="scientific">Bacterioplanes sanyensis</name>
    <dbReference type="NCBI Taxonomy" id="1249553"/>
    <lineage>
        <taxon>Bacteria</taxon>
        <taxon>Pseudomonadati</taxon>
        <taxon>Pseudomonadota</taxon>
        <taxon>Gammaproteobacteria</taxon>
        <taxon>Oceanospirillales</taxon>
        <taxon>Oceanospirillaceae</taxon>
        <taxon>Bacterioplanes</taxon>
    </lineage>
</organism>
<protein>
    <recommendedName>
        <fullName evidence="10">16S rRNA methyltransferase</fullName>
    </recommendedName>
</protein>
<evidence type="ECO:0000256" key="2">
    <source>
        <dbReference type="ARBA" id="ARBA00022552"/>
    </source>
</evidence>
<dbReference type="Pfam" id="PF05175">
    <property type="entry name" value="MTS"/>
    <property type="match status" value="1"/>
</dbReference>
<dbReference type="CDD" id="cd02440">
    <property type="entry name" value="AdoMet_MTases"/>
    <property type="match status" value="1"/>
</dbReference>